<keyword evidence="3" id="KW-1185">Reference proteome</keyword>
<dbReference type="InterPro" id="IPR021787">
    <property type="entry name" value="DUF3352"/>
</dbReference>
<sequence>MLDMNICPGCNTIIENTGAKFCPKCGTPVNYAQKQKPKTPWIIAGVAGCVLLIAVIALIVRFLPFLKPAYAAAIAPAETDLFFAINPDLKQVKNFNRIKEIYESIPEVKRALNDLKSKLKEEAEIDFEEDVKPWLGKEAALIIPDAFSLTNDSSPPFVIAVASKNKKKTEAFMEKLRQGEERRRGTTFEEKIYKDVKVTVEKNTSSPLVYALVKDFLILSDDENLVCQTIDRIKEKNKQSLSNSENYKEVMCRFSN</sequence>
<dbReference type="Pfam" id="PF11832">
    <property type="entry name" value="DUF3352"/>
    <property type="match status" value="1"/>
</dbReference>
<keyword evidence="1" id="KW-0812">Transmembrane</keyword>
<gene>
    <name evidence="2" type="ORF">J2Z49_000264</name>
</gene>
<name>A0ABU0AYS3_9FIRM</name>
<organism evidence="2 3">
    <name type="scientific">Desulfofundulus luciae</name>
    <dbReference type="NCBI Taxonomy" id="74702"/>
    <lineage>
        <taxon>Bacteria</taxon>
        <taxon>Bacillati</taxon>
        <taxon>Bacillota</taxon>
        <taxon>Clostridia</taxon>
        <taxon>Eubacteriales</taxon>
        <taxon>Peptococcaceae</taxon>
        <taxon>Desulfofundulus</taxon>
    </lineage>
</organism>
<evidence type="ECO:0000313" key="3">
    <source>
        <dbReference type="Proteomes" id="UP001225644"/>
    </source>
</evidence>
<reference evidence="2 3" key="1">
    <citation type="submission" date="2023-07" db="EMBL/GenBank/DDBJ databases">
        <title>Genomic Encyclopedia of Type Strains, Phase IV (KMG-IV): sequencing the most valuable type-strain genomes for metagenomic binning, comparative biology and taxonomic classification.</title>
        <authorList>
            <person name="Goeker M."/>
        </authorList>
    </citation>
    <scope>NUCLEOTIDE SEQUENCE [LARGE SCALE GENOMIC DNA]</scope>
    <source>
        <strain evidence="2 3">DSM 12396</strain>
    </source>
</reference>
<dbReference type="SUPFAM" id="SSF144206">
    <property type="entry name" value="NOB1 zinc finger-like"/>
    <property type="match status" value="1"/>
</dbReference>
<dbReference type="InterPro" id="IPR036283">
    <property type="entry name" value="NOB1_Zf-like_sf"/>
</dbReference>
<evidence type="ECO:0008006" key="4">
    <source>
        <dbReference type="Google" id="ProtNLM"/>
    </source>
</evidence>
<accession>A0ABU0AYS3</accession>
<dbReference type="Proteomes" id="UP001225644">
    <property type="component" value="Unassembled WGS sequence"/>
</dbReference>
<feature type="transmembrane region" description="Helical" evidence="1">
    <location>
        <begin position="41"/>
        <end position="60"/>
    </location>
</feature>
<evidence type="ECO:0000256" key="1">
    <source>
        <dbReference type="SAM" id="Phobius"/>
    </source>
</evidence>
<keyword evidence="1" id="KW-1133">Transmembrane helix</keyword>
<proteinExistence type="predicted"/>
<keyword evidence="1" id="KW-0472">Membrane</keyword>
<comment type="caution">
    <text evidence="2">The sequence shown here is derived from an EMBL/GenBank/DDBJ whole genome shotgun (WGS) entry which is preliminary data.</text>
</comment>
<dbReference type="EMBL" id="JAUSUX010000001">
    <property type="protein sequence ID" value="MDQ0285174.1"/>
    <property type="molecule type" value="Genomic_DNA"/>
</dbReference>
<protein>
    <recommendedName>
        <fullName evidence="4">Zinc ribbon domain-containing protein</fullName>
    </recommendedName>
</protein>
<evidence type="ECO:0000313" key="2">
    <source>
        <dbReference type="EMBL" id="MDQ0285174.1"/>
    </source>
</evidence>